<dbReference type="EMBL" id="JAGKQM010000018">
    <property type="protein sequence ID" value="KAH0861966.1"/>
    <property type="molecule type" value="Genomic_DNA"/>
</dbReference>
<protein>
    <submittedName>
        <fullName evidence="1">(rape) hypothetical protein</fullName>
    </submittedName>
</protein>
<proteinExistence type="predicted"/>
<dbReference type="Proteomes" id="UP001295469">
    <property type="component" value="Chromosome C08"/>
</dbReference>
<dbReference type="Proteomes" id="UP000824890">
    <property type="component" value="Unassembled WGS sequence"/>
</dbReference>
<evidence type="ECO:0000313" key="1">
    <source>
        <dbReference type="EMBL" id="CAF2105463.1"/>
    </source>
</evidence>
<dbReference type="AlphaFoldDB" id="A0A816U2B0"/>
<reference evidence="1" key="1">
    <citation type="submission" date="2021-01" db="EMBL/GenBank/DDBJ databases">
        <authorList>
            <consortium name="Genoscope - CEA"/>
            <person name="William W."/>
        </authorList>
    </citation>
    <scope>NUCLEOTIDE SEQUENCE</scope>
</reference>
<keyword evidence="3" id="KW-1185">Reference proteome</keyword>
<evidence type="ECO:0000313" key="2">
    <source>
        <dbReference type="EMBL" id="KAH0861966.1"/>
    </source>
</evidence>
<evidence type="ECO:0000313" key="3">
    <source>
        <dbReference type="Proteomes" id="UP000824890"/>
    </source>
</evidence>
<sequence length="113" mass="12720">MEYAQLLKSDDCDSLDECKRLNGAALALMFTVAMRCLPSLTYLDKVRQLMVDLEDGKADATVVKHAIFLSMEDCTIPKAYGVDAPNVDDFVHPETLRWIGELEREHGYPQPSQ</sequence>
<reference evidence="2 3" key="2">
    <citation type="submission" date="2021-05" db="EMBL/GenBank/DDBJ databases">
        <title>Genome Assembly of Synthetic Allotetraploid Brassica napus Reveals Homoeologous Exchanges between Subgenomes.</title>
        <authorList>
            <person name="Davis J.T."/>
        </authorList>
    </citation>
    <scope>NUCLEOTIDE SEQUENCE [LARGE SCALE GENOMIC DNA]</scope>
    <source>
        <strain evidence="3">cv. Da-Ae</strain>
        <tissue evidence="2">Seedling</tissue>
    </source>
</reference>
<accession>A0A816U2B0</accession>
<organism evidence="1">
    <name type="scientific">Brassica napus</name>
    <name type="common">Rape</name>
    <dbReference type="NCBI Taxonomy" id="3708"/>
    <lineage>
        <taxon>Eukaryota</taxon>
        <taxon>Viridiplantae</taxon>
        <taxon>Streptophyta</taxon>
        <taxon>Embryophyta</taxon>
        <taxon>Tracheophyta</taxon>
        <taxon>Spermatophyta</taxon>
        <taxon>Magnoliopsida</taxon>
        <taxon>eudicotyledons</taxon>
        <taxon>Gunneridae</taxon>
        <taxon>Pentapetalae</taxon>
        <taxon>rosids</taxon>
        <taxon>malvids</taxon>
        <taxon>Brassicales</taxon>
        <taxon>Brassicaceae</taxon>
        <taxon>Brassiceae</taxon>
        <taxon>Brassica</taxon>
    </lineage>
</organism>
<dbReference type="EMBL" id="HG994372">
    <property type="protein sequence ID" value="CAF2105463.1"/>
    <property type="molecule type" value="Genomic_DNA"/>
</dbReference>
<dbReference type="OrthoDB" id="1023584at2759"/>
<name>A0A816U2B0_BRANA</name>
<dbReference type="SMR" id="A0A816U2B0"/>
<gene>
    <name evidence="1" type="ORF">DARMORV10_C08P02130.1</name>
    <name evidence="2" type="ORF">HID58_079177</name>
</gene>